<dbReference type="GO" id="GO:0019843">
    <property type="term" value="F:rRNA binding"/>
    <property type="evidence" value="ECO:0007669"/>
    <property type="project" value="UniProtKB-KW"/>
</dbReference>
<dbReference type="SUPFAM" id="SSF55174">
    <property type="entry name" value="Alpha-L RNA-binding motif"/>
    <property type="match status" value="1"/>
</dbReference>
<keyword evidence="4" id="KW-0689">Ribosomal protein</keyword>
<dbReference type="InterPro" id="IPR036986">
    <property type="entry name" value="S4_RNA-bd_sf"/>
</dbReference>
<proteinExistence type="inferred from homology"/>
<feature type="domain" description="RNA-binding S4" evidence="8">
    <location>
        <begin position="116"/>
        <end position="178"/>
    </location>
</feature>
<evidence type="ECO:0000256" key="6">
    <source>
        <dbReference type="PROSITE-ProRule" id="PRU00182"/>
    </source>
</evidence>
<dbReference type="InterPro" id="IPR018079">
    <property type="entry name" value="Ribosomal_uS4_CS"/>
</dbReference>
<dbReference type="AlphaFoldDB" id="A0A7S0LPS9"/>
<name>A0A7S0LPS9_9EUKA</name>
<dbReference type="PROSITE" id="PS00632">
    <property type="entry name" value="RIBOSOMAL_S4"/>
    <property type="match status" value="1"/>
</dbReference>
<evidence type="ECO:0000256" key="1">
    <source>
        <dbReference type="ARBA" id="ARBA00007465"/>
    </source>
</evidence>
<evidence type="ECO:0000259" key="8">
    <source>
        <dbReference type="SMART" id="SM00363"/>
    </source>
</evidence>
<reference evidence="9" key="1">
    <citation type="submission" date="2021-01" db="EMBL/GenBank/DDBJ databases">
        <authorList>
            <person name="Corre E."/>
            <person name="Pelletier E."/>
            <person name="Niang G."/>
            <person name="Scheremetjew M."/>
            <person name="Finn R."/>
            <person name="Kale V."/>
            <person name="Holt S."/>
            <person name="Cochrane G."/>
            <person name="Meng A."/>
            <person name="Brown T."/>
            <person name="Cohen L."/>
        </authorList>
    </citation>
    <scope>NUCLEOTIDE SEQUENCE</scope>
    <source>
        <strain evidence="9">PLY182g</strain>
    </source>
</reference>
<keyword evidence="2 6" id="KW-0699">rRNA-binding</keyword>
<dbReference type="GO" id="GO:1990904">
    <property type="term" value="C:ribonucleoprotein complex"/>
    <property type="evidence" value="ECO:0007669"/>
    <property type="project" value="UniProtKB-KW"/>
</dbReference>
<sequence>MRTMLHRPVLNSAPCAHVASTWFGRVPDALIVQSKHFSTRSRHGGGRGGGDSKDEGGNQERLHVLFPRAGSYQASIEVKKRLLALTPHMGGKVLKELARTHSRRGTMDSFVADLESRLDKFIYRLNLVPSIFAARQVIGHGHILVNGHRAKRAGMLLQPQDIVEPTATAIPLFKRLIRQRLNSNTFKIVGDGGGSNSTPAQSTHASSRPATAVLTDADFNITKLKQDAAAYVQTGDRRLPPDGASTAMEDTDGPELLLQRLLLSLLPALGGQHPLAQQLQAQRTQLRLRLPRVAKATKSQPVAPVTIEHRSGEPSKLMNLDRVRTRRLLLALLALRPARSVGAATH</sequence>
<evidence type="ECO:0000256" key="7">
    <source>
        <dbReference type="SAM" id="MobiDB-lite"/>
    </source>
</evidence>
<dbReference type="GO" id="GO:0005840">
    <property type="term" value="C:ribosome"/>
    <property type="evidence" value="ECO:0007669"/>
    <property type="project" value="UniProtKB-KW"/>
</dbReference>
<dbReference type="Pfam" id="PF01479">
    <property type="entry name" value="S4"/>
    <property type="match status" value="1"/>
</dbReference>
<evidence type="ECO:0000256" key="4">
    <source>
        <dbReference type="ARBA" id="ARBA00022980"/>
    </source>
</evidence>
<evidence type="ECO:0000256" key="2">
    <source>
        <dbReference type="ARBA" id="ARBA00022730"/>
    </source>
</evidence>
<feature type="region of interest" description="Disordered" evidence="7">
    <location>
        <begin position="36"/>
        <end position="58"/>
    </location>
</feature>
<evidence type="ECO:0000313" key="9">
    <source>
        <dbReference type="EMBL" id="CAD8618953.1"/>
    </source>
</evidence>
<feature type="compositionally biased region" description="Polar residues" evidence="7">
    <location>
        <begin position="196"/>
        <end position="209"/>
    </location>
</feature>
<gene>
    <name evidence="9" type="ORF">CPEL01642_LOCUS22334</name>
</gene>
<accession>A0A7S0LPS9</accession>
<dbReference type="EMBL" id="HBEY01046579">
    <property type="protein sequence ID" value="CAD8618953.1"/>
    <property type="molecule type" value="Transcribed_RNA"/>
</dbReference>
<dbReference type="PROSITE" id="PS50889">
    <property type="entry name" value="S4"/>
    <property type="match status" value="1"/>
</dbReference>
<dbReference type="SMART" id="SM00363">
    <property type="entry name" value="S4"/>
    <property type="match status" value="1"/>
</dbReference>
<protein>
    <recommendedName>
        <fullName evidence="8">RNA-binding S4 domain-containing protein</fullName>
    </recommendedName>
</protein>
<evidence type="ECO:0000256" key="3">
    <source>
        <dbReference type="ARBA" id="ARBA00022884"/>
    </source>
</evidence>
<keyword evidence="5" id="KW-0687">Ribonucleoprotein</keyword>
<keyword evidence="3 6" id="KW-0694">RNA-binding</keyword>
<dbReference type="InterPro" id="IPR002942">
    <property type="entry name" value="S4_RNA-bd"/>
</dbReference>
<evidence type="ECO:0000256" key="5">
    <source>
        <dbReference type="ARBA" id="ARBA00023274"/>
    </source>
</evidence>
<comment type="similarity">
    <text evidence="1">Belongs to the universal ribosomal protein uS4 family.</text>
</comment>
<dbReference type="Gene3D" id="3.10.290.10">
    <property type="entry name" value="RNA-binding S4 domain"/>
    <property type="match status" value="1"/>
</dbReference>
<feature type="region of interest" description="Disordered" evidence="7">
    <location>
        <begin position="188"/>
        <end position="209"/>
    </location>
</feature>
<dbReference type="CDD" id="cd00165">
    <property type="entry name" value="S4"/>
    <property type="match status" value="1"/>
</dbReference>
<organism evidence="9">
    <name type="scientific">Coccolithus braarudii</name>
    <dbReference type="NCBI Taxonomy" id="221442"/>
    <lineage>
        <taxon>Eukaryota</taxon>
        <taxon>Haptista</taxon>
        <taxon>Haptophyta</taxon>
        <taxon>Prymnesiophyceae</taxon>
        <taxon>Coccolithales</taxon>
        <taxon>Coccolithaceae</taxon>
        <taxon>Coccolithus</taxon>
    </lineage>
</organism>